<sequence>MASRISEMDAPCHGQAEPRLCHSVDGNSLEIIANGPALREALIALINGAERSLQVHYYIFADDKSGRKVMAALIRAARRGVAVRLIVDAFGSSDVPPGFFTLLQQAGGEMRWFGAGWSTRYLIRNHQKMTIVDGTRAIIGGFNVSDHYFGIPEDNCWHDLGLVLDGPEATELGRWYDALWQWLGDEDRDYGSLRHMVRHWHDDRAPMRWLIGGPTHRLSPWARSVRADLETATRIDMVSAYFAPGEGLLRRLRRVGRRGTARLILASKSDNTATVAASRLLYGPLLRAGVQIYEYQPCRLHMKLIVIDDAVYIGSANFDMRSLFINLELMLRIEDSAFADAIRTFIDARVADSRPITRQVHEGRSTPLRLLKGWISYLLVAVLDYTVTRRLNFRTAGRD</sequence>
<comment type="subcellular location">
    <subcellularLocation>
        <location evidence="2">Secreted</location>
    </subcellularLocation>
</comment>
<evidence type="ECO:0000256" key="2">
    <source>
        <dbReference type="ARBA" id="ARBA00004613"/>
    </source>
</evidence>
<dbReference type="PANTHER" id="PTHR21248">
    <property type="entry name" value="CARDIOLIPIN SYNTHASE"/>
    <property type="match status" value="1"/>
</dbReference>
<proteinExistence type="predicted"/>
<evidence type="ECO:0000313" key="8">
    <source>
        <dbReference type="Proteomes" id="UP000552700"/>
    </source>
</evidence>
<gene>
    <name evidence="7" type="ORF">FHS92_002471</name>
</gene>
<comment type="caution">
    <text evidence="7">The sequence shown here is derived from an EMBL/GenBank/DDBJ whole genome shotgun (WGS) entry which is preliminary data.</text>
</comment>
<dbReference type="EMBL" id="JACIJP010000004">
    <property type="protein sequence ID" value="MBB6124718.1"/>
    <property type="molecule type" value="Genomic_DNA"/>
</dbReference>
<dbReference type="AlphaFoldDB" id="A0A841J839"/>
<accession>A0A841J839</accession>
<keyword evidence="4" id="KW-0964">Secreted</keyword>
<dbReference type="Gene3D" id="3.30.870.10">
    <property type="entry name" value="Endonuclease Chain A"/>
    <property type="match status" value="2"/>
</dbReference>
<keyword evidence="8" id="KW-1185">Reference proteome</keyword>
<evidence type="ECO:0000256" key="5">
    <source>
        <dbReference type="ARBA" id="ARBA00029594"/>
    </source>
</evidence>
<protein>
    <recommendedName>
        <fullName evidence="3">Phospholipase D</fullName>
    </recommendedName>
    <alternativeName>
        <fullName evidence="5">Choline phosphatase</fullName>
    </alternativeName>
</protein>
<dbReference type="RefSeq" id="WP_246351979.1">
    <property type="nucleotide sequence ID" value="NZ_JACIJP010000004.1"/>
</dbReference>
<keyword evidence="7" id="KW-0808">Transferase</keyword>
<feature type="domain" description="PLD phosphodiesterase" evidence="6">
    <location>
        <begin position="121"/>
        <end position="148"/>
    </location>
</feature>
<dbReference type="CDD" id="cd09110">
    <property type="entry name" value="PLDc_CLS_1"/>
    <property type="match status" value="1"/>
</dbReference>
<dbReference type="PROSITE" id="PS50035">
    <property type="entry name" value="PLD"/>
    <property type="match status" value="2"/>
</dbReference>
<dbReference type="PANTHER" id="PTHR21248:SF12">
    <property type="entry name" value="CARDIOLIPIN SYNTHASE C"/>
    <property type="match status" value="1"/>
</dbReference>
<dbReference type="GO" id="GO:0030572">
    <property type="term" value="F:phosphatidyltransferase activity"/>
    <property type="evidence" value="ECO:0007669"/>
    <property type="project" value="UniProtKB-ARBA"/>
</dbReference>
<dbReference type="InterPro" id="IPR025202">
    <property type="entry name" value="PLD-like_dom"/>
</dbReference>
<evidence type="ECO:0000256" key="3">
    <source>
        <dbReference type="ARBA" id="ARBA00018392"/>
    </source>
</evidence>
<evidence type="ECO:0000256" key="4">
    <source>
        <dbReference type="ARBA" id="ARBA00022525"/>
    </source>
</evidence>
<evidence type="ECO:0000313" key="7">
    <source>
        <dbReference type="EMBL" id="MBB6124718.1"/>
    </source>
</evidence>
<reference evidence="7 8" key="1">
    <citation type="submission" date="2020-08" db="EMBL/GenBank/DDBJ databases">
        <title>Genomic Encyclopedia of Type Strains, Phase IV (KMG-IV): sequencing the most valuable type-strain genomes for metagenomic binning, comparative biology and taxonomic classification.</title>
        <authorList>
            <person name="Goeker M."/>
        </authorList>
    </citation>
    <scope>NUCLEOTIDE SEQUENCE [LARGE SCALE GENOMIC DNA]</scope>
    <source>
        <strain evidence="7 8">DSM 102255</strain>
    </source>
</reference>
<evidence type="ECO:0000256" key="1">
    <source>
        <dbReference type="ARBA" id="ARBA00003145"/>
    </source>
</evidence>
<dbReference type="Proteomes" id="UP000552700">
    <property type="component" value="Unassembled WGS sequence"/>
</dbReference>
<comment type="function">
    <text evidence="1">Could be a virulence factor.</text>
</comment>
<dbReference type="SUPFAM" id="SSF56024">
    <property type="entry name" value="Phospholipase D/nuclease"/>
    <property type="match status" value="2"/>
</dbReference>
<name>A0A841J839_9SPHN</name>
<dbReference type="GO" id="GO:0032049">
    <property type="term" value="P:cardiolipin biosynthetic process"/>
    <property type="evidence" value="ECO:0007669"/>
    <property type="project" value="UniProtKB-ARBA"/>
</dbReference>
<dbReference type="SMART" id="SM00155">
    <property type="entry name" value="PLDc"/>
    <property type="match status" value="2"/>
</dbReference>
<dbReference type="GO" id="GO:0005576">
    <property type="term" value="C:extracellular region"/>
    <property type="evidence" value="ECO:0007669"/>
    <property type="project" value="UniProtKB-SubCell"/>
</dbReference>
<organism evidence="7 8">
    <name type="scientific">Sphingobium subterraneum</name>
    <dbReference type="NCBI Taxonomy" id="627688"/>
    <lineage>
        <taxon>Bacteria</taxon>
        <taxon>Pseudomonadati</taxon>
        <taxon>Pseudomonadota</taxon>
        <taxon>Alphaproteobacteria</taxon>
        <taxon>Sphingomonadales</taxon>
        <taxon>Sphingomonadaceae</taxon>
        <taxon>Sphingobium</taxon>
    </lineage>
</organism>
<evidence type="ECO:0000259" key="6">
    <source>
        <dbReference type="PROSITE" id="PS50035"/>
    </source>
</evidence>
<dbReference type="InterPro" id="IPR001736">
    <property type="entry name" value="PLipase_D/transphosphatidylase"/>
</dbReference>
<dbReference type="Pfam" id="PF13091">
    <property type="entry name" value="PLDc_2"/>
    <property type="match status" value="2"/>
</dbReference>
<feature type="domain" description="PLD phosphodiesterase" evidence="6">
    <location>
        <begin position="300"/>
        <end position="322"/>
    </location>
</feature>